<dbReference type="EMBL" id="LXQA010132946">
    <property type="protein sequence ID" value="MCI22890.1"/>
    <property type="molecule type" value="Genomic_DNA"/>
</dbReference>
<feature type="compositionally biased region" description="Polar residues" evidence="1">
    <location>
        <begin position="168"/>
        <end position="182"/>
    </location>
</feature>
<protein>
    <submittedName>
        <fullName evidence="2">Uncharacterized protein</fullName>
    </submittedName>
</protein>
<organism evidence="2 3">
    <name type="scientific">Trifolium medium</name>
    <dbReference type="NCBI Taxonomy" id="97028"/>
    <lineage>
        <taxon>Eukaryota</taxon>
        <taxon>Viridiplantae</taxon>
        <taxon>Streptophyta</taxon>
        <taxon>Embryophyta</taxon>
        <taxon>Tracheophyta</taxon>
        <taxon>Spermatophyta</taxon>
        <taxon>Magnoliopsida</taxon>
        <taxon>eudicotyledons</taxon>
        <taxon>Gunneridae</taxon>
        <taxon>Pentapetalae</taxon>
        <taxon>rosids</taxon>
        <taxon>fabids</taxon>
        <taxon>Fabales</taxon>
        <taxon>Fabaceae</taxon>
        <taxon>Papilionoideae</taxon>
        <taxon>50 kb inversion clade</taxon>
        <taxon>NPAAA clade</taxon>
        <taxon>Hologalegina</taxon>
        <taxon>IRL clade</taxon>
        <taxon>Trifolieae</taxon>
        <taxon>Trifolium</taxon>
    </lineage>
</organism>
<evidence type="ECO:0000313" key="3">
    <source>
        <dbReference type="Proteomes" id="UP000265520"/>
    </source>
</evidence>
<accession>A0A392QGM3</accession>
<name>A0A392QGM3_9FABA</name>
<comment type="caution">
    <text evidence="2">The sequence shown here is derived from an EMBL/GenBank/DDBJ whole genome shotgun (WGS) entry which is preliminary data.</text>
</comment>
<dbReference type="Proteomes" id="UP000265520">
    <property type="component" value="Unassembled WGS sequence"/>
</dbReference>
<proteinExistence type="predicted"/>
<evidence type="ECO:0000256" key="1">
    <source>
        <dbReference type="SAM" id="MobiDB-lite"/>
    </source>
</evidence>
<sequence length="182" mass="20348">MLNAFQEFQHDMKESFLDIKKSLQAVSDSFKLKSWEKKLPEKIVKEEPKKQRAEEEEPEKQRAEEVETLTQPQQLSRPPVSTPLPEFANGKNGYDYFSPPSPLVLPPSQAGRSRKSPDTILAKPLASKPPPKPPDEGTPPLLLPSSHFNNPPSRPPRKPPPYSLLSSENSFDVSTSEISSPP</sequence>
<feature type="compositionally biased region" description="Pro residues" evidence="1">
    <location>
        <begin position="152"/>
        <end position="162"/>
    </location>
</feature>
<feature type="region of interest" description="Disordered" evidence="1">
    <location>
        <begin position="41"/>
        <end position="182"/>
    </location>
</feature>
<reference evidence="2 3" key="1">
    <citation type="journal article" date="2018" name="Front. Plant Sci.">
        <title>Red Clover (Trifolium pratense) and Zigzag Clover (T. medium) - A Picture of Genomic Similarities and Differences.</title>
        <authorList>
            <person name="Dluhosova J."/>
            <person name="Istvanek J."/>
            <person name="Nedelnik J."/>
            <person name="Repkova J."/>
        </authorList>
    </citation>
    <scope>NUCLEOTIDE SEQUENCE [LARGE SCALE GENOMIC DNA]</scope>
    <source>
        <strain evidence="3">cv. 10/8</strain>
        <tissue evidence="2">Leaf</tissue>
    </source>
</reference>
<feature type="non-terminal residue" evidence="2">
    <location>
        <position position="182"/>
    </location>
</feature>
<keyword evidence="3" id="KW-1185">Reference proteome</keyword>
<dbReference type="AlphaFoldDB" id="A0A392QGM3"/>
<feature type="compositionally biased region" description="Basic and acidic residues" evidence="1">
    <location>
        <begin position="41"/>
        <end position="65"/>
    </location>
</feature>
<evidence type="ECO:0000313" key="2">
    <source>
        <dbReference type="EMBL" id="MCI22890.1"/>
    </source>
</evidence>